<dbReference type="GO" id="GO:0055085">
    <property type="term" value="P:transmembrane transport"/>
    <property type="evidence" value="ECO:0007669"/>
    <property type="project" value="UniProtKB-UniRule"/>
</dbReference>
<organism evidence="8 9">
    <name type="scientific">Clostridium scatologenes</name>
    <dbReference type="NCBI Taxonomy" id="1548"/>
    <lineage>
        <taxon>Bacteria</taxon>
        <taxon>Bacillati</taxon>
        <taxon>Bacillota</taxon>
        <taxon>Clostridia</taxon>
        <taxon>Eubacteriales</taxon>
        <taxon>Clostridiaceae</taxon>
        <taxon>Clostridium</taxon>
    </lineage>
</organism>
<feature type="transmembrane region" description="Helical" evidence="6">
    <location>
        <begin position="113"/>
        <end position="146"/>
    </location>
</feature>
<sequence>MTLHNIAVKNIKGNLNKFIMYYLSNTFVVIVFFIFANFLLSPKASSLKNMGQAGAIMTETVYLCEFVILIFTVVFTNYSISSFLKSREKEFGLLSMFGLTKSQVRNYVMFENLIVSLFSISTGIILGTLFSKLFFMSISAILILNAEIPLTISIKAVILTSVCFLILFQITCLKSSYKIKSNNIIELLKGSRVAKPVPKFSNKKAILSIILIVFGYILAVFSGQAIVLTMFPILIVVVTGTYMLYSQFSLYVTSKLKNNNKIFYKGINMITLSQIIYKLSDNTKILFAVSILSAVTLTASASVYSFQKTVQKQTILDYPQDISFIEKGLNTHNVISPKEVEKVFKSYGNAIEYKNKIILIKATNNDLSSNEHLNFKQLINKKDFYIISNTDYNTLASEQKKPSIKLNNGEVIVHYHNVIATKDKELFADKNYLKLNTQSTSINLKLKNEINGGIINQDSKNSNTAVISDSDFNKLKADIKDDNIQVYYGYTIKNGLKAVNSVSKIKSEVPKEMKSSFSERVLSFSKMMEVMSTFFFIGTFIAVLFFIATCSIIYFKLFNEIQNDKHEFTALKKLGMSVDEIKKIVSTQCFIMFFLPFAVSFIHTTFAIKALSNILQTSLSLYLMIIVGIYFLLQTIYFCFSRSMYVRQINSWQ</sequence>
<gene>
    <name evidence="8" type="ORF">CSCA_0935</name>
</gene>
<evidence type="ECO:0000259" key="7">
    <source>
        <dbReference type="Pfam" id="PF02687"/>
    </source>
</evidence>
<dbReference type="AlphaFoldDB" id="A0A0E3JMH5"/>
<dbReference type="KEGG" id="csq:CSCA_0935"/>
<protein>
    <recommendedName>
        <fullName evidence="7">ABC3 transporter permease C-terminal domain-containing protein</fullName>
    </recommendedName>
</protein>
<evidence type="ECO:0000313" key="9">
    <source>
        <dbReference type="Proteomes" id="UP000033115"/>
    </source>
</evidence>
<dbReference type="PIRSF" id="PIRSF018968">
    <property type="entry name" value="ABC_permease_BceB"/>
    <property type="match status" value="1"/>
</dbReference>
<keyword evidence="5 6" id="KW-0472">Membrane</keyword>
<keyword evidence="4 6" id="KW-1133">Transmembrane helix</keyword>
<dbReference type="PANTHER" id="PTHR46795">
    <property type="entry name" value="ABC TRANSPORTER PERMEASE-RELATED-RELATED"/>
    <property type="match status" value="1"/>
</dbReference>
<feature type="domain" description="ABC3 transporter permease C-terminal" evidence="7">
    <location>
        <begin position="66"/>
        <end position="183"/>
    </location>
</feature>
<proteinExistence type="inferred from homology"/>
<feature type="transmembrane region" description="Helical" evidence="6">
    <location>
        <begin position="205"/>
        <end position="227"/>
    </location>
</feature>
<evidence type="ECO:0000256" key="2">
    <source>
        <dbReference type="ARBA" id="ARBA00022475"/>
    </source>
</evidence>
<evidence type="ECO:0000313" key="8">
    <source>
        <dbReference type="EMBL" id="AKA68060.1"/>
    </source>
</evidence>
<comment type="subcellular location">
    <subcellularLocation>
        <location evidence="1 6">Cell membrane</location>
        <topology evidence="1 6">Multi-pass membrane protein</topology>
    </subcellularLocation>
</comment>
<keyword evidence="3 6" id="KW-0812">Transmembrane</keyword>
<dbReference type="PANTHER" id="PTHR46795:SF3">
    <property type="entry name" value="ABC TRANSPORTER PERMEASE"/>
    <property type="match status" value="1"/>
</dbReference>
<feature type="transmembrane region" description="Helical" evidence="6">
    <location>
        <begin position="589"/>
        <end position="608"/>
    </location>
</feature>
<dbReference type="GO" id="GO:0005886">
    <property type="term" value="C:plasma membrane"/>
    <property type="evidence" value="ECO:0007669"/>
    <property type="project" value="UniProtKB-SubCell"/>
</dbReference>
<dbReference type="EMBL" id="CP009933">
    <property type="protein sequence ID" value="AKA68060.1"/>
    <property type="molecule type" value="Genomic_DNA"/>
</dbReference>
<dbReference type="InterPro" id="IPR052536">
    <property type="entry name" value="ABC-4_Integral_Memb_Prot"/>
</dbReference>
<evidence type="ECO:0000256" key="6">
    <source>
        <dbReference type="PIRNR" id="PIRNR018968"/>
    </source>
</evidence>
<dbReference type="Pfam" id="PF02687">
    <property type="entry name" value="FtsX"/>
    <property type="match status" value="1"/>
</dbReference>
<keyword evidence="6" id="KW-0813">Transport</keyword>
<accession>A0A0E3JMH5</accession>
<evidence type="ECO:0000256" key="5">
    <source>
        <dbReference type="ARBA" id="ARBA00023136"/>
    </source>
</evidence>
<reference evidence="8 9" key="1">
    <citation type="journal article" date="2015" name="J. Biotechnol.">
        <title>Complete genome sequence of a malodorant-producing acetogen, Clostridium scatologenes ATCC 25775(T).</title>
        <authorList>
            <person name="Zhu Z."/>
            <person name="Guo T."/>
            <person name="Zheng H."/>
            <person name="Song T."/>
            <person name="Ouyang P."/>
            <person name="Xie J."/>
        </authorList>
    </citation>
    <scope>NUCLEOTIDE SEQUENCE [LARGE SCALE GENOMIC DNA]</scope>
    <source>
        <strain evidence="8 9">ATCC 25775</strain>
    </source>
</reference>
<evidence type="ECO:0000256" key="3">
    <source>
        <dbReference type="ARBA" id="ARBA00022692"/>
    </source>
</evidence>
<evidence type="ECO:0000256" key="1">
    <source>
        <dbReference type="ARBA" id="ARBA00004651"/>
    </source>
</evidence>
<feature type="transmembrane region" description="Helical" evidence="6">
    <location>
        <begin position="21"/>
        <end position="40"/>
    </location>
</feature>
<dbReference type="InterPro" id="IPR003838">
    <property type="entry name" value="ABC3_permease_C"/>
</dbReference>
<keyword evidence="2 6" id="KW-1003">Cell membrane</keyword>
<dbReference type="HOGENOM" id="CLU_022800_3_0_9"/>
<feature type="transmembrane region" description="Helical" evidence="6">
    <location>
        <begin position="152"/>
        <end position="173"/>
    </location>
</feature>
<dbReference type="InterPro" id="IPR027022">
    <property type="entry name" value="ABC_permease_BceB-typ"/>
</dbReference>
<feature type="transmembrane region" description="Helical" evidence="6">
    <location>
        <begin position="285"/>
        <end position="306"/>
    </location>
</feature>
<evidence type="ECO:0000256" key="4">
    <source>
        <dbReference type="ARBA" id="ARBA00022989"/>
    </source>
</evidence>
<dbReference type="RefSeq" id="WP_029159558.1">
    <property type="nucleotide sequence ID" value="NZ_CP009933.1"/>
</dbReference>
<keyword evidence="9" id="KW-1185">Reference proteome</keyword>
<feature type="transmembrane region" description="Helical" evidence="6">
    <location>
        <begin position="620"/>
        <end position="640"/>
    </location>
</feature>
<feature type="transmembrane region" description="Helical" evidence="6">
    <location>
        <begin position="60"/>
        <end position="80"/>
    </location>
</feature>
<feature type="transmembrane region" description="Helical" evidence="6">
    <location>
        <begin position="534"/>
        <end position="555"/>
    </location>
</feature>
<dbReference type="STRING" id="1548.CSCA_0935"/>
<feature type="transmembrane region" description="Helical" evidence="6">
    <location>
        <begin position="233"/>
        <end position="252"/>
    </location>
</feature>
<comment type="similarity">
    <text evidence="6">Belongs to the ABC-4 integral membrane protein family.</text>
</comment>
<name>A0A0E3JMH5_CLOSL</name>
<dbReference type="Proteomes" id="UP000033115">
    <property type="component" value="Chromosome"/>
</dbReference>